<evidence type="ECO:0000256" key="7">
    <source>
        <dbReference type="ARBA" id="ARBA00023136"/>
    </source>
</evidence>
<evidence type="ECO:0000256" key="6">
    <source>
        <dbReference type="ARBA" id="ARBA00022989"/>
    </source>
</evidence>
<dbReference type="STRING" id="935791.I3EF97"/>
<keyword evidence="10" id="KW-1185">Reference proteome</keyword>
<evidence type="ECO:0000256" key="5">
    <source>
        <dbReference type="ARBA" id="ARBA00022824"/>
    </source>
</evidence>
<feature type="transmembrane region" description="Helical" evidence="8">
    <location>
        <begin position="83"/>
        <end position="108"/>
    </location>
</feature>
<comment type="subcellular location">
    <subcellularLocation>
        <location evidence="1">Endoplasmic reticulum membrane</location>
        <topology evidence="1">Multi-pass membrane protein</topology>
    </subcellularLocation>
</comment>
<keyword evidence="6 8" id="KW-1133">Transmembrane helix</keyword>
<dbReference type="InParanoid" id="I3EF97"/>
<dbReference type="OMA" id="EYLRVEM"/>
<dbReference type="Pfam" id="PF06703">
    <property type="entry name" value="SPC25"/>
    <property type="match status" value="1"/>
</dbReference>
<evidence type="ECO:0000256" key="3">
    <source>
        <dbReference type="ARBA" id="ARBA00017057"/>
    </source>
</evidence>
<name>I3EF97_NEMP3</name>
<accession>I3EF97</accession>
<keyword evidence="5" id="KW-0256">Endoplasmic reticulum</keyword>
<evidence type="ECO:0000313" key="10">
    <source>
        <dbReference type="Proteomes" id="UP000002872"/>
    </source>
</evidence>
<sequence>MSKPQMKPEMTPKPEINSHLYDLSVIKSELDEILIEYLKESENYKESTLLVNIKLLIGICVTSLAIIIFLLTHKNIFNIQDPLIIALIIMFWVLTYSETFIIKFCYFYTFSGCKNRTKLNVLTTISNTHPVYTVLLYTGEKKIPIKVSTDIRILYKDNLLDVRKFTGIIKDCLISNK</sequence>
<dbReference type="GO" id="GO:0006465">
    <property type="term" value="P:signal peptide processing"/>
    <property type="evidence" value="ECO:0007669"/>
    <property type="project" value="InterPro"/>
</dbReference>
<evidence type="ECO:0000313" key="9">
    <source>
        <dbReference type="EMBL" id="EIJ87894.1"/>
    </source>
</evidence>
<dbReference type="EMBL" id="GL870880">
    <property type="protein sequence ID" value="EIJ87894.1"/>
    <property type="molecule type" value="Genomic_DNA"/>
</dbReference>
<dbReference type="Proteomes" id="UP000002872">
    <property type="component" value="Unassembled WGS sequence"/>
</dbReference>
<evidence type="ECO:0000256" key="2">
    <source>
        <dbReference type="ARBA" id="ARBA00007324"/>
    </source>
</evidence>
<dbReference type="HOGENOM" id="CLU_1525581_0_0_1"/>
<reference evidence="9" key="1">
    <citation type="submission" date="2011-01" db="EMBL/GenBank/DDBJ databases">
        <title>The Genome Sequence of Nematocida parisii strain ERTm3.</title>
        <authorList>
            <consortium name="The Broad Institute Genome Sequencing Platform"/>
            <consortium name="The Broad Institute Genome Sequencing Center for Infectious Disease"/>
            <person name="Cuomo C."/>
            <person name="Troemel E."/>
            <person name="Young S.K."/>
            <person name="Zeng Q."/>
            <person name="Gargeya S."/>
            <person name="Fitzgerald M."/>
            <person name="Haas B."/>
            <person name="Abouelleil A."/>
            <person name="Alvarado L."/>
            <person name="Arachchi H.M."/>
            <person name="Berlin A."/>
            <person name="Chapman S.B."/>
            <person name="Gearin G."/>
            <person name="Goldberg J."/>
            <person name="Griggs A."/>
            <person name="Gujja S."/>
            <person name="Hansen M."/>
            <person name="Heiman D."/>
            <person name="Howarth C."/>
            <person name="Larimer J."/>
            <person name="Lui A."/>
            <person name="MacDonald P.J.P."/>
            <person name="McCowen C."/>
            <person name="Montmayeur A."/>
            <person name="Murphy C."/>
            <person name="Neiman D."/>
            <person name="Pearson M."/>
            <person name="Priest M."/>
            <person name="Roberts A."/>
            <person name="Saif S."/>
            <person name="Shea T."/>
            <person name="Sisk P."/>
            <person name="Stolte C."/>
            <person name="Sykes S."/>
            <person name="Wortman J."/>
            <person name="Nusbaum C."/>
            <person name="Birren B."/>
        </authorList>
    </citation>
    <scope>NUCLEOTIDE SEQUENCE</scope>
    <source>
        <strain evidence="9">ERTm3</strain>
    </source>
</reference>
<dbReference type="GO" id="GO:0005787">
    <property type="term" value="C:signal peptidase complex"/>
    <property type="evidence" value="ECO:0007669"/>
    <property type="project" value="InterPro"/>
</dbReference>
<dbReference type="InterPro" id="IPR009582">
    <property type="entry name" value="Spc2/SPCS2"/>
</dbReference>
<dbReference type="AlphaFoldDB" id="I3EF97"/>
<keyword evidence="7 8" id="KW-0472">Membrane</keyword>
<evidence type="ECO:0000256" key="8">
    <source>
        <dbReference type="SAM" id="Phobius"/>
    </source>
</evidence>
<keyword evidence="4 8" id="KW-0812">Transmembrane</keyword>
<organism evidence="9 10">
    <name type="scientific">Nematocida parisii (strain ERTm3)</name>
    <name type="common">Nematode killer fungus</name>
    <dbReference type="NCBI Taxonomy" id="935791"/>
    <lineage>
        <taxon>Eukaryota</taxon>
        <taxon>Fungi</taxon>
        <taxon>Fungi incertae sedis</taxon>
        <taxon>Microsporidia</taxon>
        <taxon>Nematocida</taxon>
    </lineage>
</organism>
<proteinExistence type="inferred from homology"/>
<protein>
    <recommendedName>
        <fullName evidence="3">Signal peptidase complex subunit 2</fullName>
    </recommendedName>
</protein>
<evidence type="ECO:0000256" key="4">
    <source>
        <dbReference type="ARBA" id="ARBA00022692"/>
    </source>
</evidence>
<dbReference type="OrthoDB" id="29558at2759"/>
<dbReference type="VEuPathDB" id="MicrosporidiaDB:NEQG_01966"/>
<evidence type="ECO:0000256" key="1">
    <source>
        <dbReference type="ARBA" id="ARBA00004477"/>
    </source>
</evidence>
<feature type="transmembrane region" description="Helical" evidence="8">
    <location>
        <begin position="49"/>
        <end position="71"/>
    </location>
</feature>
<comment type="similarity">
    <text evidence="2">Belongs to the SPCS2 family.</text>
</comment>
<gene>
    <name evidence="9" type="ORF">NEQG_01966</name>
</gene>